<keyword evidence="2" id="KW-1185">Reference proteome</keyword>
<protein>
    <submittedName>
        <fullName evidence="1">Uncharacterized protein</fullName>
    </submittedName>
</protein>
<proteinExistence type="predicted"/>
<dbReference type="AlphaFoldDB" id="A0A2I0W2U6"/>
<evidence type="ECO:0000313" key="1">
    <source>
        <dbReference type="EMBL" id="PKU69982.1"/>
    </source>
</evidence>
<dbReference type="EMBL" id="KZ502969">
    <property type="protein sequence ID" value="PKU69982.1"/>
    <property type="molecule type" value="Genomic_DNA"/>
</dbReference>
<dbReference type="Proteomes" id="UP000233837">
    <property type="component" value="Unassembled WGS sequence"/>
</dbReference>
<name>A0A2I0W2U6_9ASPA</name>
<gene>
    <name evidence="1" type="ORF">MA16_Dca014941</name>
</gene>
<reference evidence="1 2" key="1">
    <citation type="journal article" date="2016" name="Sci. Rep.">
        <title>The Dendrobium catenatum Lindl. genome sequence provides insights into polysaccharide synthase, floral development and adaptive evolution.</title>
        <authorList>
            <person name="Zhang G.Q."/>
            <person name="Xu Q."/>
            <person name="Bian C."/>
            <person name="Tsai W.C."/>
            <person name="Yeh C.M."/>
            <person name="Liu K.W."/>
            <person name="Yoshida K."/>
            <person name="Zhang L.S."/>
            <person name="Chang S.B."/>
            <person name="Chen F."/>
            <person name="Shi Y."/>
            <person name="Su Y.Y."/>
            <person name="Zhang Y.Q."/>
            <person name="Chen L.J."/>
            <person name="Yin Y."/>
            <person name="Lin M."/>
            <person name="Huang H."/>
            <person name="Deng H."/>
            <person name="Wang Z.W."/>
            <person name="Zhu S.L."/>
            <person name="Zhao X."/>
            <person name="Deng C."/>
            <person name="Niu S.C."/>
            <person name="Huang J."/>
            <person name="Wang M."/>
            <person name="Liu G.H."/>
            <person name="Yang H.J."/>
            <person name="Xiao X.J."/>
            <person name="Hsiao Y.Y."/>
            <person name="Wu W.L."/>
            <person name="Chen Y.Y."/>
            <person name="Mitsuda N."/>
            <person name="Ohme-Takagi M."/>
            <person name="Luo Y.B."/>
            <person name="Van de Peer Y."/>
            <person name="Liu Z.J."/>
        </authorList>
    </citation>
    <scope>NUCLEOTIDE SEQUENCE [LARGE SCALE GENOMIC DNA]</scope>
    <source>
        <tissue evidence="1">The whole plant</tissue>
    </source>
</reference>
<organism evidence="1 2">
    <name type="scientific">Dendrobium catenatum</name>
    <dbReference type="NCBI Taxonomy" id="906689"/>
    <lineage>
        <taxon>Eukaryota</taxon>
        <taxon>Viridiplantae</taxon>
        <taxon>Streptophyta</taxon>
        <taxon>Embryophyta</taxon>
        <taxon>Tracheophyta</taxon>
        <taxon>Spermatophyta</taxon>
        <taxon>Magnoliopsida</taxon>
        <taxon>Liliopsida</taxon>
        <taxon>Asparagales</taxon>
        <taxon>Orchidaceae</taxon>
        <taxon>Epidendroideae</taxon>
        <taxon>Malaxideae</taxon>
        <taxon>Dendrobiinae</taxon>
        <taxon>Dendrobium</taxon>
    </lineage>
</organism>
<sequence length="145" mass="16880">MAQKKPSRVRWLAFTDYINGLGIIVHFEHIDGKNNILVDSLSRLTFVLCTGFIREETANNIIEEWSKIEMASEQEKERCLLRNFQKYHLNNLSGLESLNQSPPHFTKMMCTKKYYGTHSTGPSTWMNSTNYEEPLLDSKQNKFSQ</sequence>
<reference evidence="1 2" key="2">
    <citation type="journal article" date="2017" name="Nature">
        <title>The Apostasia genome and the evolution of orchids.</title>
        <authorList>
            <person name="Zhang G.Q."/>
            <person name="Liu K.W."/>
            <person name="Li Z."/>
            <person name="Lohaus R."/>
            <person name="Hsiao Y.Y."/>
            <person name="Niu S.C."/>
            <person name="Wang J.Y."/>
            <person name="Lin Y.C."/>
            <person name="Xu Q."/>
            <person name="Chen L.J."/>
            <person name="Yoshida K."/>
            <person name="Fujiwara S."/>
            <person name="Wang Z.W."/>
            <person name="Zhang Y.Q."/>
            <person name="Mitsuda N."/>
            <person name="Wang M."/>
            <person name="Liu G.H."/>
            <person name="Pecoraro L."/>
            <person name="Huang H.X."/>
            <person name="Xiao X.J."/>
            <person name="Lin M."/>
            <person name="Wu X.Y."/>
            <person name="Wu W.L."/>
            <person name="Chen Y.Y."/>
            <person name="Chang S.B."/>
            <person name="Sakamoto S."/>
            <person name="Ohme-Takagi M."/>
            <person name="Yagi M."/>
            <person name="Zeng S.J."/>
            <person name="Shen C.Y."/>
            <person name="Yeh C.M."/>
            <person name="Luo Y.B."/>
            <person name="Tsai W.C."/>
            <person name="Van de Peer Y."/>
            <person name="Liu Z.J."/>
        </authorList>
    </citation>
    <scope>NUCLEOTIDE SEQUENCE [LARGE SCALE GENOMIC DNA]</scope>
    <source>
        <tissue evidence="1">The whole plant</tissue>
    </source>
</reference>
<accession>A0A2I0W2U6</accession>
<evidence type="ECO:0000313" key="2">
    <source>
        <dbReference type="Proteomes" id="UP000233837"/>
    </source>
</evidence>